<evidence type="ECO:0000256" key="5">
    <source>
        <dbReference type="SAM" id="MobiDB-lite"/>
    </source>
</evidence>
<dbReference type="Pfam" id="PF06839">
    <property type="entry name" value="Zn_ribbon_GRF"/>
    <property type="match status" value="1"/>
</dbReference>
<keyword evidence="3" id="KW-0862">Zinc</keyword>
<feature type="domain" description="GRF-type" evidence="6">
    <location>
        <begin position="151"/>
        <end position="190"/>
    </location>
</feature>
<dbReference type="PANTHER" id="PTHR47584:SF17">
    <property type="entry name" value="MYB_SANT-LIKE DNA-BINDING DOMAIN PROTEIN"/>
    <property type="match status" value="1"/>
</dbReference>
<dbReference type="InterPro" id="IPR045026">
    <property type="entry name" value="LIMYB"/>
</dbReference>
<dbReference type="PANTHER" id="PTHR47584">
    <property type="match status" value="1"/>
</dbReference>
<gene>
    <name evidence="7" type="ORF">RHGRI_007975</name>
</gene>
<evidence type="ECO:0000256" key="3">
    <source>
        <dbReference type="ARBA" id="ARBA00022833"/>
    </source>
</evidence>
<evidence type="ECO:0000313" key="8">
    <source>
        <dbReference type="Proteomes" id="UP000823749"/>
    </source>
</evidence>
<feature type="compositionally biased region" description="Basic and acidic residues" evidence="5">
    <location>
        <begin position="79"/>
        <end position="98"/>
    </location>
</feature>
<feature type="region of interest" description="Disordered" evidence="5">
    <location>
        <begin position="1"/>
        <end position="31"/>
    </location>
</feature>
<dbReference type="EMBL" id="JACTNZ010000003">
    <property type="protein sequence ID" value="KAG5557907.1"/>
    <property type="molecule type" value="Genomic_DNA"/>
</dbReference>
<feature type="region of interest" description="Disordered" evidence="5">
    <location>
        <begin position="71"/>
        <end position="98"/>
    </location>
</feature>
<proteinExistence type="predicted"/>
<keyword evidence="8" id="KW-1185">Reference proteome</keyword>
<evidence type="ECO:0000256" key="2">
    <source>
        <dbReference type="ARBA" id="ARBA00022771"/>
    </source>
</evidence>
<dbReference type="PROSITE" id="PS51999">
    <property type="entry name" value="ZF_GRF"/>
    <property type="match status" value="1"/>
</dbReference>
<dbReference type="Pfam" id="PF12776">
    <property type="entry name" value="Myb_DNA-bind_3"/>
    <property type="match status" value="1"/>
</dbReference>
<protein>
    <recommendedName>
        <fullName evidence="6">GRF-type domain-containing protein</fullName>
    </recommendedName>
</protein>
<dbReference type="AlphaFoldDB" id="A0AAV6L1V1"/>
<dbReference type="GO" id="GO:0008270">
    <property type="term" value="F:zinc ion binding"/>
    <property type="evidence" value="ECO:0007669"/>
    <property type="project" value="UniProtKB-KW"/>
</dbReference>
<feature type="compositionally biased region" description="Polar residues" evidence="5">
    <location>
        <begin position="19"/>
        <end position="31"/>
    </location>
</feature>
<accession>A0AAV6L1V1</accession>
<organism evidence="7 8">
    <name type="scientific">Rhododendron griersonianum</name>
    <dbReference type="NCBI Taxonomy" id="479676"/>
    <lineage>
        <taxon>Eukaryota</taxon>
        <taxon>Viridiplantae</taxon>
        <taxon>Streptophyta</taxon>
        <taxon>Embryophyta</taxon>
        <taxon>Tracheophyta</taxon>
        <taxon>Spermatophyta</taxon>
        <taxon>Magnoliopsida</taxon>
        <taxon>eudicotyledons</taxon>
        <taxon>Gunneridae</taxon>
        <taxon>Pentapetalae</taxon>
        <taxon>asterids</taxon>
        <taxon>Ericales</taxon>
        <taxon>Ericaceae</taxon>
        <taxon>Ericoideae</taxon>
        <taxon>Rhodoreae</taxon>
        <taxon>Rhododendron</taxon>
    </lineage>
</organism>
<name>A0AAV6L1V1_9ERIC</name>
<dbReference type="InterPro" id="IPR024752">
    <property type="entry name" value="Myb/SANT-like_dom"/>
</dbReference>
<evidence type="ECO:0000256" key="4">
    <source>
        <dbReference type="PROSITE-ProRule" id="PRU01343"/>
    </source>
</evidence>
<comment type="caution">
    <text evidence="7">The sequence shown here is derived from an EMBL/GenBank/DDBJ whole genome shotgun (WGS) entry which is preliminary data.</text>
</comment>
<evidence type="ECO:0000259" key="6">
    <source>
        <dbReference type="PROSITE" id="PS51999"/>
    </source>
</evidence>
<sequence length="569" mass="63932">MFVSSSAVESPPQPESRRCSPQSRSGVPPTGSTRSQFLYIAAAVVNTWSLELLSLVHHRQSVLRDLVEKSHRRRRNGLKKSEKSSGGELGEKKSAAEATLKEERRWGKESRNGYILLENVSLVLCYRFHMDCSSSTSTNADSFPRYAVKLCGCNDQAVIRVTNSEPNRGKIYYSCPNNRECDMWEWCRPINRRQNRGQSVTTQRKAFHEDETHNPTQRVQNARIGDDNVMAAKIQVLEGQQANMKMMIVCLGTVLLCLLCFSRAGDEAVGCGFGKFSSPVNRKSPPAEAAGDALTRPASVRNRGEMASSKVKKAKATWTTAFHKIFVDICLEQTLQGHKPGTCFTKVGWKNMVESFHRKSGVRYESRQLKNHWGATKEQRKVWLKLIGTGSMRWDSNTQRFGASEEDWANYIQDNPEAAQFRLKGLPFTNELDIIFDGTVVSEETEPSARRRKLSDGSTSSLFHIEGPVDASPELRTDRGTDHLNDAVESRGIVTSRSSLGKLNYTIGECIECLDGMEGIEQGSDLYFFALDIFLKKEYREVFLQLKRSSVKAAWLQRMQSAGPPLPLH</sequence>
<evidence type="ECO:0000313" key="7">
    <source>
        <dbReference type="EMBL" id="KAG5557907.1"/>
    </source>
</evidence>
<keyword evidence="1" id="KW-0479">Metal-binding</keyword>
<dbReference type="Proteomes" id="UP000823749">
    <property type="component" value="Chromosome 3"/>
</dbReference>
<dbReference type="InterPro" id="IPR010666">
    <property type="entry name" value="Znf_GRF"/>
</dbReference>
<keyword evidence="2 4" id="KW-0863">Zinc-finger</keyword>
<evidence type="ECO:0000256" key="1">
    <source>
        <dbReference type="ARBA" id="ARBA00022723"/>
    </source>
</evidence>
<reference evidence="7" key="1">
    <citation type="submission" date="2020-08" db="EMBL/GenBank/DDBJ databases">
        <title>Plant Genome Project.</title>
        <authorList>
            <person name="Zhang R.-G."/>
        </authorList>
    </citation>
    <scope>NUCLEOTIDE SEQUENCE</scope>
    <source>
        <strain evidence="7">WSP0</strain>
        <tissue evidence="7">Leaf</tissue>
    </source>
</reference>